<proteinExistence type="predicted"/>
<accession>A0A2P6MWJ0</accession>
<dbReference type="AlphaFoldDB" id="A0A2P6MWJ0"/>
<comment type="caution">
    <text evidence="2">The sequence shown here is derived from an EMBL/GenBank/DDBJ whole genome shotgun (WGS) entry which is preliminary data.</text>
</comment>
<keyword evidence="3" id="KW-1185">Reference proteome</keyword>
<organism evidence="2 3">
    <name type="scientific">Planoprotostelium fungivorum</name>
    <dbReference type="NCBI Taxonomy" id="1890364"/>
    <lineage>
        <taxon>Eukaryota</taxon>
        <taxon>Amoebozoa</taxon>
        <taxon>Evosea</taxon>
        <taxon>Variosea</taxon>
        <taxon>Cavosteliida</taxon>
        <taxon>Cavosteliaceae</taxon>
        <taxon>Planoprotostelium</taxon>
    </lineage>
</organism>
<evidence type="ECO:0000313" key="2">
    <source>
        <dbReference type="EMBL" id="PRP76071.1"/>
    </source>
</evidence>
<dbReference type="InParanoid" id="A0A2P6MWJ0"/>
<sequence>MPILLAFMGSYNPGAQAQPLEKSKREQEERETSKRHTPSNPKERMIRQFGLTADESSRPKALNLWVSSASIISQRDSNATSLGQDKRERLMISEQEFSAMSQEASECIYESAQSKIDVCFMWTYAVERTRSGNV</sequence>
<dbReference type="Proteomes" id="UP000241769">
    <property type="component" value="Unassembled WGS sequence"/>
</dbReference>
<feature type="compositionally biased region" description="Basic and acidic residues" evidence="1">
    <location>
        <begin position="21"/>
        <end position="34"/>
    </location>
</feature>
<reference evidence="2 3" key="1">
    <citation type="journal article" date="2018" name="Genome Biol. Evol.">
        <title>Multiple Roots of Fruiting Body Formation in Amoebozoa.</title>
        <authorList>
            <person name="Hillmann F."/>
            <person name="Forbes G."/>
            <person name="Novohradska S."/>
            <person name="Ferling I."/>
            <person name="Riege K."/>
            <person name="Groth M."/>
            <person name="Westermann M."/>
            <person name="Marz M."/>
            <person name="Spaller T."/>
            <person name="Winckler T."/>
            <person name="Schaap P."/>
            <person name="Glockner G."/>
        </authorList>
    </citation>
    <scope>NUCLEOTIDE SEQUENCE [LARGE SCALE GENOMIC DNA]</scope>
    <source>
        <strain evidence="2 3">Jena</strain>
    </source>
</reference>
<protein>
    <submittedName>
        <fullName evidence="2">Uncharacterized protein</fullName>
    </submittedName>
</protein>
<evidence type="ECO:0000313" key="3">
    <source>
        <dbReference type="Proteomes" id="UP000241769"/>
    </source>
</evidence>
<gene>
    <name evidence="2" type="ORF">PROFUN_01787</name>
</gene>
<dbReference type="EMBL" id="MDYQ01000353">
    <property type="protein sequence ID" value="PRP76071.1"/>
    <property type="molecule type" value="Genomic_DNA"/>
</dbReference>
<name>A0A2P6MWJ0_9EUKA</name>
<feature type="region of interest" description="Disordered" evidence="1">
    <location>
        <begin position="8"/>
        <end position="44"/>
    </location>
</feature>
<evidence type="ECO:0000256" key="1">
    <source>
        <dbReference type="SAM" id="MobiDB-lite"/>
    </source>
</evidence>